<protein>
    <submittedName>
        <fullName evidence="1">Uncharacterized protein</fullName>
    </submittedName>
</protein>
<proteinExistence type="predicted"/>
<keyword evidence="2" id="KW-1185">Reference proteome</keyword>
<sequence>MYPAGQCVALVIWYEVEKTQRQVALAMIHLVHTDFRKTIVTVKDMKKLANEREH</sequence>
<name>A0A917MFJ9_9SPHI</name>
<evidence type="ECO:0000313" key="1">
    <source>
        <dbReference type="EMBL" id="GGH04468.1"/>
    </source>
</evidence>
<gene>
    <name evidence="1" type="ORF">GCM10007415_46000</name>
</gene>
<dbReference type="AlphaFoldDB" id="A0A917MFJ9"/>
<dbReference type="Proteomes" id="UP000660862">
    <property type="component" value="Unassembled WGS sequence"/>
</dbReference>
<evidence type="ECO:0000313" key="2">
    <source>
        <dbReference type="Proteomes" id="UP000660862"/>
    </source>
</evidence>
<comment type="caution">
    <text evidence="1">The sequence shown here is derived from an EMBL/GenBank/DDBJ whole genome shotgun (WGS) entry which is preliminary data.</text>
</comment>
<dbReference type="EMBL" id="BMER01000007">
    <property type="protein sequence ID" value="GGH04468.1"/>
    <property type="molecule type" value="Genomic_DNA"/>
</dbReference>
<accession>A0A917MFJ9</accession>
<organism evidence="1 2">
    <name type="scientific">Parapedobacter pyrenivorans</name>
    <dbReference type="NCBI Taxonomy" id="1305674"/>
    <lineage>
        <taxon>Bacteria</taxon>
        <taxon>Pseudomonadati</taxon>
        <taxon>Bacteroidota</taxon>
        <taxon>Sphingobacteriia</taxon>
        <taxon>Sphingobacteriales</taxon>
        <taxon>Sphingobacteriaceae</taxon>
        <taxon>Parapedobacter</taxon>
    </lineage>
</organism>
<reference evidence="1" key="1">
    <citation type="journal article" date="2014" name="Int. J. Syst. Evol. Microbiol.">
        <title>Complete genome sequence of Corynebacterium casei LMG S-19264T (=DSM 44701T), isolated from a smear-ripened cheese.</title>
        <authorList>
            <consortium name="US DOE Joint Genome Institute (JGI-PGF)"/>
            <person name="Walter F."/>
            <person name="Albersmeier A."/>
            <person name="Kalinowski J."/>
            <person name="Ruckert C."/>
        </authorList>
    </citation>
    <scope>NUCLEOTIDE SEQUENCE</scope>
    <source>
        <strain evidence="1">CGMCC 1.12195</strain>
    </source>
</reference>
<reference evidence="1" key="2">
    <citation type="submission" date="2020-09" db="EMBL/GenBank/DDBJ databases">
        <authorList>
            <person name="Sun Q."/>
            <person name="Zhou Y."/>
        </authorList>
    </citation>
    <scope>NUCLEOTIDE SEQUENCE</scope>
    <source>
        <strain evidence="1">CGMCC 1.12195</strain>
    </source>
</reference>